<evidence type="ECO:0000256" key="4">
    <source>
        <dbReference type="ARBA" id="ARBA00023014"/>
    </source>
</evidence>
<dbReference type="Gene3D" id="2.60.300.12">
    <property type="entry name" value="HesB-like domain"/>
    <property type="match status" value="1"/>
</dbReference>
<dbReference type="Gene3D" id="3.40.250.10">
    <property type="entry name" value="Rhodanese-like domain"/>
    <property type="match status" value="1"/>
</dbReference>
<reference evidence="7 8" key="1">
    <citation type="submission" date="2020-08" db="EMBL/GenBank/DDBJ databases">
        <title>Genomic Encyclopedia of Type Strains, Phase IV (KMG-IV): sequencing the most valuable type-strain genomes for metagenomic binning, comparative biology and taxonomic classification.</title>
        <authorList>
            <person name="Goeker M."/>
        </authorList>
    </citation>
    <scope>NUCLEOTIDE SEQUENCE [LARGE SCALE GENOMIC DNA]</scope>
    <source>
        <strain evidence="7 8">DSM 24163</strain>
    </source>
</reference>
<evidence type="ECO:0000259" key="6">
    <source>
        <dbReference type="PROSITE" id="PS50206"/>
    </source>
</evidence>
<dbReference type="AlphaFoldDB" id="A0A7W8G1U0"/>
<feature type="domain" description="Rhodanese" evidence="6">
    <location>
        <begin position="219"/>
        <end position="307"/>
    </location>
</feature>
<evidence type="ECO:0000256" key="1">
    <source>
        <dbReference type="ARBA" id="ARBA00022714"/>
    </source>
</evidence>
<dbReference type="Proteomes" id="UP000521199">
    <property type="component" value="Unassembled WGS sequence"/>
</dbReference>
<dbReference type="RefSeq" id="WP_183961768.1">
    <property type="nucleotide sequence ID" value="NZ_JACHHP010000005.1"/>
</dbReference>
<evidence type="ECO:0000313" key="8">
    <source>
        <dbReference type="Proteomes" id="UP000521199"/>
    </source>
</evidence>
<dbReference type="NCBIfam" id="TIGR00365">
    <property type="entry name" value="Grx4 family monothiol glutaredoxin"/>
    <property type="match status" value="1"/>
</dbReference>
<keyword evidence="2" id="KW-0479">Metal-binding</keyword>
<dbReference type="Pfam" id="PF00581">
    <property type="entry name" value="Rhodanese"/>
    <property type="match status" value="1"/>
</dbReference>
<evidence type="ECO:0000256" key="5">
    <source>
        <dbReference type="ARBA" id="ARBA00023284"/>
    </source>
</evidence>
<sequence length="309" mass="33082">MSLDPALRSRIDALLQQHRVVLFMKGVPGAPQCGFSAKATGILDGLGVPFHGVNVLADQDIREGIKAYGNWPTIPQLYVAGELIGGSDIIEGLLNSGELHGLLDLAPPDRSVPQIGITPAAADAIRSAMADADPSLALHLSVDSRFNAQFALKPAQGNEIVAEAAGIRVLFDLASAPRAKGIEIDWVDDVRGAGLTIRNPNAPPAVKSLSVQDLHDRIIAGTIDVIDVRPADARAIAPFPQPHDVLDEDSRERLEALPKDLPIAFLCHHGNSSRQAAEHFRQLGFHDISNVEGGIDAWSLHVDPRVPRY</sequence>
<evidence type="ECO:0000256" key="3">
    <source>
        <dbReference type="ARBA" id="ARBA00023004"/>
    </source>
</evidence>
<dbReference type="SMART" id="SM00450">
    <property type="entry name" value="RHOD"/>
    <property type="match status" value="1"/>
</dbReference>
<dbReference type="InterPro" id="IPR036249">
    <property type="entry name" value="Thioredoxin-like_sf"/>
</dbReference>
<name>A0A7W8G1U0_9GAMM</name>
<keyword evidence="3" id="KW-0408">Iron</keyword>
<evidence type="ECO:0000256" key="2">
    <source>
        <dbReference type="ARBA" id="ARBA00022723"/>
    </source>
</evidence>
<dbReference type="CDD" id="cd00158">
    <property type="entry name" value="RHOD"/>
    <property type="match status" value="1"/>
</dbReference>
<dbReference type="CDD" id="cd03028">
    <property type="entry name" value="GRX_PICOT_like"/>
    <property type="match status" value="1"/>
</dbReference>
<keyword evidence="1" id="KW-0001">2Fe-2S</keyword>
<dbReference type="InterPro" id="IPR004480">
    <property type="entry name" value="Monothiol_GRX-rel"/>
</dbReference>
<dbReference type="Gene3D" id="3.40.30.10">
    <property type="entry name" value="Glutaredoxin"/>
    <property type="match status" value="1"/>
</dbReference>
<dbReference type="PANTHER" id="PTHR10293">
    <property type="entry name" value="GLUTAREDOXIN FAMILY MEMBER"/>
    <property type="match status" value="1"/>
</dbReference>
<keyword evidence="8" id="KW-1185">Reference proteome</keyword>
<comment type="caution">
    <text evidence="7">The sequence shown here is derived from an EMBL/GenBank/DDBJ whole genome shotgun (WGS) entry which is preliminary data.</text>
</comment>
<dbReference type="GO" id="GO:0051537">
    <property type="term" value="F:2 iron, 2 sulfur cluster binding"/>
    <property type="evidence" value="ECO:0007669"/>
    <property type="project" value="UniProtKB-KW"/>
</dbReference>
<dbReference type="InterPro" id="IPR001763">
    <property type="entry name" value="Rhodanese-like_dom"/>
</dbReference>
<protein>
    <submittedName>
        <fullName evidence="7">Monothiol glutaredoxin</fullName>
    </submittedName>
</protein>
<keyword evidence="5" id="KW-0676">Redox-active center</keyword>
<dbReference type="PANTHER" id="PTHR10293:SF72">
    <property type="entry name" value="MONOTHIOL GLUTAREDOXIN-S14, CHLOROPLASTIC"/>
    <property type="match status" value="1"/>
</dbReference>
<dbReference type="InterPro" id="IPR002109">
    <property type="entry name" value="Glutaredoxin"/>
</dbReference>
<dbReference type="SUPFAM" id="SSF89360">
    <property type="entry name" value="HesB-like domain"/>
    <property type="match status" value="1"/>
</dbReference>
<dbReference type="InterPro" id="IPR033658">
    <property type="entry name" value="GRX_PICOT-like"/>
</dbReference>
<dbReference type="PROSITE" id="PS51354">
    <property type="entry name" value="GLUTAREDOXIN_2"/>
    <property type="match status" value="1"/>
</dbReference>
<proteinExistence type="predicted"/>
<gene>
    <name evidence="7" type="ORF">HNQ52_002791</name>
</gene>
<dbReference type="InterPro" id="IPR036873">
    <property type="entry name" value="Rhodanese-like_dom_sf"/>
</dbReference>
<dbReference type="PROSITE" id="PS50206">
    <property type="entry name" value="RHODANESE_3"/>
    <property type="match status" value="1"/>
</dbReference>
<evidence type="ECO:0000313" key="7">
    <source>
        <dbReference type="EMBL" id="MBB5209228.1"/>
    </source>
</evidence>
<dbReference type="InterPro" id="IPR035903">
    <property type="entry name" value="HesB-like_dom_sf"/>
</dbReference>
<dbReference type="EMBL" id="JACHHP010000005">
    <property type="protein sequence ID" value="MBB5209228.1"/>
    <property type="molecule type" value="Genomic_DNA"/>
</dbReference>
<accession>A0A7W8G1U0</accession>
<dbReference type="SUPFAM" id="SSF52821">
    <property type="entry name" value="Rhodanese/Cell cycle control phosphatase"/>
    <property type="match status" value="1"/>
</dbReference>
<dbReference type="GO" id="GO:0046872">
    <property type="term" value="F:metal ion binding"/>
    <property type="evidence" value="ECO:0007669"/>
    <property type="project" value="UniProtKB-KW"/>
</dbReference>
<organism evidence="7 8">
    <name type="scientific">Chiayiivirga flava</name>
    <dbReference type="NCBI Taxonomy" id="659595"/>
    <lineage>
        <taxon>Bacteria</taxon>
        <taxon>Pseudomonadati</taxon>
        <taxon>Pseudomonadota</taxon>
        <taxon>Gammaproteobacteria</taxon>
        <taxon>Lysobacterales</taxon>
        <taxon>Lysobacteraceae</taxon>
        <taxon>Chiayiivirga</taxon>
    </lineage>
</organism>
<dbReference type="Pfam" id="PF00462">
    <property type="entry name" value="Glutaredoxin"/>
    <property type="match status" value="1"/>
</dbReference>
<dbReference type="SUPFAM" id="SSF52833">
    <property type="entry name" value="Thioredoxin-like"/>
    <property type="match status" value="1"/>
</dbReference>
<keyword evidence="4" id="KW-0411">Iron-sulfur</keyword>